<evidence type="ECO:0000256" key="8">
    <source>
        <dbReference type="SAM" id="Phobius"/>
    </source>
</evidence>
<gene>
    <name evidence="9" type="ORF">SAMN05216268_10456</name>
</gene>
<dbReference type="Pfam" id="PF00474">
    <property type="entry name" value="SSF"/>
    <property type="match status" value="1"/>
</dbReference>
<organism evidence="9 10">
    <name type="scientific">Streptomyces yunnanensis</name>
    <dbReference type="NCBI Taxonomy" id="156453"/>
    <lineage>
        <taxon>Bacteria</taxon>
        <taxon>Bacillati</taxon>
        <taxon>Actinomycetota</taxon>
        <taxon>Actinomycetes</taxon>
        <taxon>Kitasatosporales</taxon>
        <taxon>Streptomycetaceae</taxon>
        <taxon>Streptomyces</taxon>
    </lineage>
</organism>
<feature type="transmembrane region" description="Helical" evidence="8">
    <location>
        <begin position="242"/>
        <end position="266"/>
    </location>
</feature>
<evidence type="ECO:0000256" key="5">
    <source>
        <dbReference type="ARBA" id="ARBA00022989"/>
    </source>
</evidence>
<reference evidence="10" key="1">
    <citation type="submission" date="2016-11" db="EMBL/GenBank/DDBJ databases">
        <authorList>
            <person name="Jaros S."/>
            <person name="Januszkiewicz K."/>
            <person name="Wedrychowicz H."/>
        </authorList>
    </citation>
    <scope>NUCLEOTIDE SEQUENCE [LARGE SCALE GENOMIC DNA]</scope>
    <source>
        <strain evidence="10">CGMCC 4.3555</strain>
    </source>
</reference>
<accession>A0A9X8MPS9</accession>
<comment type="caution">
    <text evidence="9">The sequence shown here is derived from an EMBL/GenBank/DDBJ whole genome shotgun (WGS) entry which is preliminary data.</text>
</comment>
<dbReference type="AlphaFoldDB" id="A0A9X8MPS9"/>
<feature type="transmembrane region" description="Helical" evidence="8">
    <location>
        <begin position="54"/>
        <end position="74"/>
    </location>
</feature>
<protein>
    <submittedName>
        <fullName evidence="9">Solute:Na+ symporter, SSS family</fullName>
    </submittedName>
</protein>
<dbReference type="InterPro" id="IPR038377">
    <property type="entry name" value="Na/Glc_symporter_sf"/>
</dbReference>
<evidence type="ECO:0000256" key="4">
    <source>
        <dbReference type="ARBA" id="ARBA00022692"/>
    </source>
</evidence>
<feature type="transmembrane region" description="Helical" evidence="8">
    <location>
        <begin position="287"/>
        <end position="313"/>
    </location>
</feature>
<comment type="similarity">
    <text evidence="2 7">Belongs to the sodium:solute symporter (SSF) (TC 2.A.21) family.</text>
</comment>
<keyword evidence="3" id="KW-0813">Transport</keyword>
<evidence type="ECO:0000256" key="7">
    <source>
        <dbReference type="RuleBase" id="RU362091"/>
    </source>
</evidence>
<feature type="transmembrane region" description="Helical" evidence="8">
    <location>
        <begin position="437"/>
        <end position="461"/>
    </location>
</feature>
<dbReference type="InterPro" id="IPR001734">
    <property type="entry name" value="Na/solute_symporter"/>
</dbReference>
<evidence type="ECO:0000256" key="1">
    <source>
        <dbReference type="ARBA" id="ARBA00004141"/>
    </source>
</evidence>
<feature type="transmembrane region" description="Helical" evidence="8">
    <location>
        <begin position="383"/>
        <end position="401"/>
    </location>
</feature>
<feature type="transmembrane region" description="Helical" evidence="8">
    <location>
        <begin position="473"/>
        <end position="494"/>
    </location>
</feature>
<feature type="transmembrane region" description="Helical" evidence="8">
    <location>
        <begin position="407"/>
        <end position="430"/>
    </location>
</feature>
<keyword evidence="4 8" id="KW-0812">Transmembrane</keyword>
<dbReference type="PROSITE" id="PS50283">
    <property type="entry name" value="NA_SOLUT_SYMP_3"/>
    <property type="match status" value="1"/>
</dbReference>
<keyword evidence="5 8" id="KW-1133">Transmembrane helix</keyword>
<evidence type="ECO:0000313" key="10">
    <source>
        <dbReference type="Proteomes" id="UP000184388"/>
    </source>
</evidence>
<evidence type="ECO:0000256" key="3">
    <source>
        <dbReference type="ARBA" id="ARBA00022448"/>
    </source>
</evidence>
<dbReference type="PANTHER" id="PTHR48086">
    <property type="entry name" value="SODIUM/PROLINE SYMPORTER-RELATED"/>
    <property type="match status" value="1"/>
</dbReference>
<keyword evidence="6 8" id="KW-0472">Membrane</keyword>
<dbReference type="InterPro" id="IPR050277">
    <property type="entry name" value="Sodium:Solute_Symporter"/>
</dbReference>
<dbReference type="Gene3D" id="1.20.1730.10">
    <property type="entry name" value="Sodium/glucose cotransporter"/>
    <property type="match status" value="1"/>
</dbReference>
<dbReference type="PANTHER" id="PTHR48086:SF8">
    <property type="entry name" value="MONOCARBOXYLIC ACID PERMEASE"/>
    <property type="match status" value="1"/>
</dbReference>
<evidence type="ECO:0000256" key="2">
    <source>
        <dbReference type="ARBA" id="ARBA00006434"/>
    </source>
</evidence>
<feature type="transmembrane region" description="Helical" evidence="8">
    <location>
        <begin position="169"/>
        <end position="188"/>
    </location>
</feature>
<name>A0A9X8MPS9_9ACTN</name>
<dbReference type="RefSeq" id="WP_286160197.1">
    <property type="nucleotide sequence ID" value="NZ_FRBK01000004.1"/>
</dbReference>
<comment type="subcellular location">
    <subcellularLocation>
        <location evidence="1">Membrane</location>
        <topology evidence="1">Multi-pass membrane protein</topology>
    </subcellularLocation>
</comment>
<dbReference type="EMBL" id="FRBK01000004">
    <property type="protein sequence ID" value="SHL36414.1"/>
    <property type="molecule type" value="Genomic_DNA"/>
</dbReference>
<evidence type="ECO:0000256" key="6">
    <source>
        <dbReference type="ARBA" id="ARBA00023136"/>
    </source>
</evidence>
<sequence>MPHSSSRTEGDIISQTIGVSFALVICCAVVIGVRRAPRDELPHPAQWALGSRGLGTATTCLLLGGTIYTSYTYLAIPGLMFGTGGLALYALVYTVFLSPLIMMLLPRLREVAAEHDLITLADYVRARHGSHPLALATALTGIVATMPYLGLQVVGTAAVLRSMGSASDSMARCVALTMLFVGLALLAHPGGLRSCVRMSLVKAVLLSGAAIALLTLTMIRLGSPGHVFDLADRRSAAMGHPFTIPAHSFTAYATLAVGSALAQLMYPQALTVALASRSKQSLQAATTFLPAWSMTLGLWAFFGVAALAAGVHTPVGHGELAVPGLIRHLAPDWLAGPLLGALAVAGLLPAVVMAMSMSMLFVRNIYVEYFNPTATPKHEVRATRGPVLAIMAGAVVFALFMKPQDAVNLHLLGCVWILQILPAVAVSLFTRWFHQRALFTGWAVGVLAGTGLIGLHGFSLVVNIPIGPVEAPVYVAVIALALNLAVAAALTPILDALGIPRGKDCTVDGRCERRGSKITFVLR</sequence>
<dbReference type="GO" id="GO:0005886">
    <property type="term" value="C:plasma membrane"/>
    <property type="evidence" value="ECO:0007669"/>
    <property type="project" value="TreeGrafter"/>
</dbReference>
<feature type="transmembrane region" description="Helical" evidence="8">
    <location>
        <begin position="133"/>
        <end position="149"/>
    </location>
</feature>
<feature type="transmembrane region" description="Helical" evidence="8">
    <location>
        <begin position="333"/>
        <end position="362"/>
    </location>
</feature>
<proteinExistence type="inferred from homology"/>
<feature type="transmembrane region" description="Helical" evidence="8">
    <location>
        <begin position="86"/>
        <end position="105"/>
    </location>
</feature>
<dbReference type="GO" id="GO:0022857">
    <property type="term" value="F:transmembrane transporter activity"/>
    <property type="evidence" value="ECO:0007669"/>
    <property type="project" value="InterPro"/>
</dbReference>
<feature type="transmembrane region" description="Helical" evidence="8">
    <location>
        <begin position="12"/>
        <end position="33"/>
    </location>
</feature>
<feature type="transmembrane region" description="Helical" evidence="8">
    <location>
        <begin position="200"/>
        <end position="222"/>
    </location>
</feature>
<dbReference type="Proteomes" id="UP000184388">
    <property type="component" value="Unassembled WGS sequence"/>
</dbReference>
<evidence type="ECO:0000313" key="9">
    <source>
        <dbReference type="EMBL" id="SHL36414.1"/>
    </source>
</evidence>